<dbReference type="Proteomes" id="UP000574133">
    <property type="component" value="Unassembled WGS sequence"/>
</dbReference>
<dbReference type="InterPro" id="IPR021328">
    <property type="entry name" value="CotB-like"/>
</dbReference>
<sequence length="273" mass="31065">MVSIQRNVGSESALFEHRFWLQVLGDHSRFIRDALAPKEKADIAGAERFIQAYDQLLQQARSAGPSTDLGELNQAARTETAALREFKLDLLARSLTGRVTVSLPPTFFSHMLNELDEYVRILDALLAGQPVPVYHPLHHDLLWLQDAYGHAGSIVSGLDRIESDLLHRFSEFEKHFQALYLKSVEMAGYLRTQLRDFPSMRRFHHQVHLEMALFRKFLLELDEMEFDAAVLDIISPLMPDHMAREECYYLLKLAQSGAVPPPDCDPSKPRVGA</sequence>
<gene>
    <name evidence="1" type="ORF">H4Q31_05975</name>
</gene>
<dbReference type="SUPFAM" id="SSF158430">
    <property type="entry name" value="Bacillus cereus metalloprotein-like"/>
    <property type="match status" value="2"/>
</dbReference>
<reference evidence="1 2" key="1">
    <citation type="submission" date="2020-08" db="EMBL/GenBank/DDBJ databases">
        <title>Cohnella phylogeny.</title>
        <authorList>
            <person name="Dunlap C."/>
        </authorList>
    </citation>
    <scope>NUCLEOTIDE SEQUENCE [LARGE SCALE GENOMIC DNA]</scope>
    <source>
        <strain evidence="1 2">DSM 103658</strain>
    </source>
</reference>
<dbReference type="EMBL" id="JACJVN010000024">
    <property type="protein sequence ID" value="MBB6676877.1"/>
    <property type="molecule type" value="Genomic_DNA"/>
</dbReference>
<dbReference type="Gene3D" id="1.20.1260.120">
    <property type="entry name" value="Protein of unknown function DUF2935"/>
    <property type="match status" value="1"/>
</dbReference>
<dbReference type="Pfam" id="PF11155">
    <property type="entry name" value="DUF2935"/>
    <property type="match status" value="2"/>
</dbReference>
<comment type="caution">
    <text evidence="1">The sequence shown here is derived from an EMBL/GenBank/DDBJ whole genome shotgun (WGS) entry which is preliminary data.</text>
</comment>
<name>A0A841TD27_9BACL</name>
<protein>
    <submittedName>
        <fullName evidence="1">DUF2935 domain-containing protein</fullName>
    </submittedName>
</protein>
<dbReference type="AlphaFoldDB" id="A0A841TD27"/>
<accession>A0A841TD27</accession>
<proteinExistence type="predicted"/>
<organism evidence="1 2">
    <name type="scientific">Cohnella lubricantis</name>
    <dbReference type="NCBI Taxonomy" id="2163172"/>
    <lineage>
        <taxon>Bacteria</taxon>
        <taxon>Bacillati</taxon>
        <taxon>Bacillota</taxon>
        <taxon>Bacilli</taxon>
        <taxon>Bacillales</taxon>
        <taxon>Paenibacillaceae</taxon>
        <taxon>Cohnella</taxon>
    </lineage>
</organism>
<evidence type="ECO:0000313" key="1">
    <source>
        <dbReference type="EMBL" id="MBB6676877.1"/>
    </source>
</evidence>
<evidence type="ECO:0000313" key="2">
    <source>
        <dbReference type="Proteomes" id="UP000574133"/>
    </source>
</evidence>
<keyword evidence="2" id="KW-1185">Reference proteome</keyword>